<feature type="signal peptide" evidence="1">
    <location>
        <begin position="1"/>
        <end position="20"/>
    </location>
</feature>
<sequence length="240" mass="26990">MKNFILFFILSFILVNTASADIFSSDKFTLRAGLSFNLTQIHTDRLIDHTEIEDDGNPEDETKTVGLGFVTSIGYRYDNWEFAMAGDVIFGGFTDVSFNYNSSNTIRGGGHFRLVSIGPQIKYYTPYSILNLANIYFGFGPSWSLQTFVFRHPITTGGFNDKKRVSFENYGGSLFIGFEEIKPFKEMHPIFLEVGYSYMHSYKVSILDASNSANVITLSEGDSNDFSGQYIIVRAGMALF</sequence>
<evidence type="ECO:0000313" key="3">
    <source>
        <dbReference type="Proteomes" id="UP001302274"/>
    </source>
</evidence>
<organism evidence="2 3">
    <name type="scientific">Bacteriovorax antarcticus</name>
    <dbReference type="NCBI Taxonomy" id="3088717"/>
    <lineage>
        <taxon>Bacteria</taxon>
        <taxon>Pseudomonadati</taxon>
        <taxon>Bdellovibrionota</taxon>
        <taxon>Bacteriovoracia</taxon>
        <taxon>Bacteriovoracales</taxon>
        <taxon>Bacteriovoracaceae</taxon>
        <taxon>Bacteriovorax</taxon>
    </lineage>
</organism>
<feature type="chain" id="PRO_5045529945" description="Outer membrane protein beta-barrel domain-containing protein" evidence="1">
    <location>
        <begin position="21"/>
        <end position="240"/>
    </location>
</feature>
<comment type="caution">
    <text evidence="2">The sequence shown here is derived from an EMBL/GenBank/DDBJ whole genome shotgun (WGS) entry which is preliminary data.</text>
</comment>
<dbReference type="Proteomes" id="UP001302274">
    <property type="component" value="Unassembled WGS sequence"/>
</dbReference>
<accession>A0ABU5VXU7</accession>
<reference evidence="2 3" key="1">
    <citation type="submission" date="2023-11" db="EMBL/GenBank/DDBJ databases">
        <title>A Novel Polar Bacteriovorax (B. antarcticus) Isolated from the Biocrust in Antarctica.</title>
        <authorList>
            <person name="Mun W."/>
            <person name="Choi S.Y."/>
            <person name="Mitchell R.J."/>
        </authorList>
    </citation>
    <scope>NUCLEOTIDE SEQUENCE [LARGE SCALE GENOMIC DNA]</scope>
    <source>
        <strain evidence="2 3">PP10</strain>
    </source>
</reference>
<dbReference type="RefSeq" id="WP_323578078.1">
    <property type="nucleotide sequence ID" value="NZ_JAYGJQ010000002.1"/>
</dbReference>
<dbReference type="EMBL" id="JAYGJQ010000002">
    <property type="protein sequence ID" value="MEA9357894.1"/>
    <property type="molecule type" value="Genomic_DNA"/>
</dbReference>
<name>A0ABU5VXU7_9BACT</name>
<gene>
    <name evidence="2" type="ORF">SHI21_16810</name>
</gene>
<keyword evidence="1" id="KW-0732">Signal</keyword>
<keyword evidence="3" id="KW-1185">Reference proteome</keyword>
<evidence type="ECO:0008006" key="4">
    <source>
        <dbReference type="Google" id="ProtNLM"/>
    </source>
</evidence>
<evidence type="ECO:0000313" key="2">
    <source>
        <dbReference type="EMBL" id="MEA9357894.1"/>
    </source>
</evidence>
<proteinExistence type="predicted"/>
<evidence type="ECO:0000256" key="1">
    <source>
        <dbReference type="SAM" id="SignalP"/>
    </source>
</evidence>
<protein>
    <recommendedName>
        <fullName evidence="4">Outer membrane protein beta-barrel domain-containing protein</fullName>
    </recommendedName>
</protein>